<dbReference type="PROSITE" id="PS50893">
    <property type="entry name" value="ABC_TRANSPORTER_2"/>
    <property type="match status" value="1"/>
</dbReference>
<dbReference type="InterPro" id="IPR027417">
    <property type="entry name" value="P-loop_NTPase"/>
</dbReference>
<dbReference type="SUPFAM" id="SSF52540">
    <property type="entry name" value="P-loop containing nucleoside triphosphate hydrolases"/>
    <property type="match status" value="1"/>
</dbReference>
<dbReference type="GO" id="GO:0005524">
    <property type="term" value="F:ATP binding"/>
    <property type="evidence" value="ECO:0007669"/>
    <property type="project" value="UniProtKB-KW"/>
</dbReference>
<feature type="region of interest" description="Disordered" evidence="3">
    <location>
        <begin position="286"/>
        <end position="311"/>
    </location>
</feature>
<evidence type="ECO:0000313" key="6">
    <source>
        <dbReference type="Proteomes" id="UP000198802"/>
    </source>
</evidence>
<dbReference type="PANTHER" id="PTHR43158">
    <property type="entry name" value="SKFA PEPTIDE EXPORT ATP-BINDING PROTEIN SKFE"/>
    <property type="match status" value="1"/>
</dbReference>
<dbReference type="Gene3D" id="3.40.50.300">
    <property type="entry name" value="P-loop containing nucleotide triphosphate hydrolases"/>
    <property type="match status" value="1"/>
</dbReference>
<dbReference type="InterPro" id="IPR003439">
    <property type="entry name" value="ABC_transporter-like_ATP-bd"/>
</dbReference>
<dbReference type="RefSeq" id="WP_091273320.1">
    <property type="nucleotide sequence ID" value="NZ_FAOZ01000004.1"/>
</dbReference>
<evidence type="ECO:0000256" key="3">
    <source>
        <dbReference type="SAM" id="MobiDB-lite"/>
    </source>
</evidence>
<keyword evidence="6" id="KW-1185">Reference proteome</keyword>
<evidence type="ECO:0000256" key="1">
    <source>
        <dbReference type="ARBA" id="ARBA00022741"/>
    </source>
</evidence>
<evidence type="ECO:0000256" key="2">
    <source>
        <dbReference type="ARBA" id="ARBA00022840"/>
    </source>
</evidence>
<evidence type="ECO:0000259" key="4">
    <source>
        <dbReference type="PROSITE" id="PS50893"/>
    </source>
</evidence>
<sequence length="311" mass="34017">MTAAISVRGLTRHYRGHRALDDVTIDIDGPSITGLLGRNGAGKTTLLRMIAAQELPSRGRVLVFGVNPLENDAILRRLVLIREDQTFPDFKVRHALKAASWFYPNWDGDLAAAMAGEFDLPPDRAVKKLSRGMRSALSIVIGLAARAEITLFDEPYAGLDAVARQLFYDRLLAEYAEHPRTILLSTHLVDEAAALLERVVMVDRGRVVLDAPADDLRGAYTSVSGPAAAVAQLLADRPDRPGQDRRRVAAHESVVLAGPLDSADLQRARDLHLRLEPLSLQQVLVHAAGRSDSERSDSERSDSERSERASA</sequence>
<dbReference type="PANTHER" id="PTHR43158:SF5">
    <property type="entry name" value="ABC TRANSPORTER, ATP-BINDING PROTEIN"/>
    <property type="match status" value="1"/>
</dbReference>
<name>A0A0S4QHU4_9ACTN</name>
<protein>
    <submittedName>
        <fullName evidence="5">ABC-2 type transport system ATP-binding protein</fullName>
    </submittedName>
</protein>
<feature type="domain" description="ABC transporter" evidence="4">
    <location>
        <begin position="5"/>
        <end position="229"/>
    </location>
</feature>
<accession>A0A0S4QHU4</accession>
<dbReference type="Pfam" id="PF00005">
    <property type="entry name" value="ABC_tran"/>
    <property type="match status" value="1"/>
</dbReference>
<proteinExistence type="predicted"/>
<keyword evidence="1" id="KW-0547">Nucleotide-binding</keyword>
<organism evidence="5 6">
    <name type="scientific">Parafrankia irregularis</name>
    <dbReference type="NCBI Taxonomy" id="795642"/>
    <lineage>
        <taxon>Bacteria</taxon>
        <taxon>Bacillati</taxon>
        <taxon>Actinomycetota</taxon>
        <taxon>Actinomycetes</taxon>
        <taxon>Frankiales</taxon>
        <taxon>Frankiaceae</taxon>
        <taxon>Parafrankia</taxon>
    </lineage>
</organism>
<dbReference type="SMART" id="SM00382">
    <property type="entry name" value="AAA"/>
    <property type="match status" value="1"/>
</dbReference>
<dbReference type="GO" id="GO:0016887">
    <property type="term" value="F:ATP hydrolysis activity"/>
    <property type="evidence" value="ECO:0007669"/>
    <property type="project" value="InterPro"/>
</dbReference>
<dbReference type="Proteomes" id="UP000198802">
    <property type="component" value="Unassembled WGS sequence"/>
</dbReference>
<gene>
    <name evidence="5" type="ORF">Ga0074812_104222</name>
</gene>
<reference evidence="6" key="1">
    <citation type="submission" date="2015-11" db="EMBL/GenBank/DDBJ databases">
        <authorList>
            <person name="Varghese N."/>
        </authorList>
    </citation>
    <scope>NUCLEOTIDE SEQUENCE [LARGE SCALE GENOMIC DNA]</scope>
    <source>
        <strain evidence="6">DSM 45899</strain>
    </source>
</reference>
<dbReference type="EMBL" id="FAOZ01000004">
    <property type="protein sequence ID" value="CUU55141.1"/>
    <property type="molecule type" value="Genomic_DNA"/>
</dbReference>
<dbReference type="AlphaFoldDB" id="A0A0S4QHU4"/>
<keyword evidence="2 5" id="KW-0067">ATP-binding</keyword>
<dbReference type="InterPro" id="IPR003593">
    <property type="entry name" value="AAA+_ATPase"/>
</dbReference>
<dbReference type="CDD" id="cd03230">
    <property type="entry name" value="ABC_DR_subfamily_A"/>
    <property type="match status" value="1"/>
</dbReference>
<evidence type="ECO:0000313" key="5">
    <source>
        <dbReference type="EMBL" id="CUU55141.1"/>
    </source>
</evidence>
<feature type="compositionally biased region" description="Basic and acidic residues" evidence="3">
    <location>
        <begin position="289"/>
        <end position="311"/>
    </location>
</feature>